<dbReference type="GO" id="GO:0043716">
    <property type="term" value="F:2-hydroxy-3-keto-5-methylthiopentenyl-1-phosphate phosphatase activity"/>
    <property type="evidence" value="ECO:0007669"/>
    <property type="project" value="UniProtKB-UniRule"/>
</dbReference>
<dbReference type="SFLD" id="SFLDF00044">
    <property type="entry name" value="enolase-phosphatase"/>
    <property type="match status" value="1"/>
</dbReference>
<keyword evidence="6" id="KW-1185">Reference proteome</keyword>
<comment type="catalytic activity">
    <reaction evidence="4">
        <text>5-methylsulfanyl-2,3-dioxopentyl phosphate + H2O = 1,2-dihydroxy-5-(methylsulfanyl)pent-1-en-3-one + phosphate</text>
        <dbReference type="Rhea" id="RHEA:21700"/>
        <dbReference type="ChEBI" id="CHEBI:15377"/>
        <dbReference type="ChEBI" id="CHEBI:43474"/>
        <dbReference type="ChEBI" id="CHEBI:49252"/>
        <dbReference type="ChEBI" id="CHEBI:58828"/>
        <dbReference type="EC" id="3.1.3.77"/>
    </reaction>
</comment>
<dbReference type="Pfam" id="PF00702">
    <property type="entry name" value="Hydrolase"/>
    <property type="match status" value="1"/>
</dbReference>
<dbReference type="PANTHER" id="PTHR20371">
    <property type="entry name" value="ENOLASE-PHOSPHATASE E1"/>
    <property type="match status" value="1"/>
</dbReference>
<keyword evidence="2 4" id="KW-0378">Hydrolase</keyword>
<accession>A0A495VEN2</accession>
<comment type="subunit">
    <text evidence="4">Monomer.</text>
</comment>
<dbReference type="SFLD" id="SFLDS00003">
    <property type="entry name" value="Haloacid_Dehalogenase"/>
    <property type="match status" value="1"/>
</dbReference>
<evidence type="ECO:0000256" key="2">
    <source>
        <dbReference type="ARBA" id="ARBA00022801"/>
    </source>
</evidence>
<dbReference type="OrthoDB" id="9797416at2"/>
<dbReference type="GO" id="GO:0043874">
    <property type="term" value="F:acireductone synthase activity"/>
    <property type="evidence" value="ECO:0007669"/>
    <property type="project" value="UniProtKB-EC"/>
</dbReference>
<dbReference type="SUPFAM" id="SSF56784">
    <property type="entry name" value="HAD-like"/>
    <property type="match status" value="1"/>
</dbReference>
<protein>
    <recommendedName>
        <fullName evidence="4">Enolase-phosphatase E1</fullName>
        <ecNumber evidence="4">3.1.3.77</ecNumber>
    </recommendedName>
    <alternativeName>
        <fullName evidence="4">2,3-diketo-5-methylthio-1-phosphopentane phosphatase</fullName>
    </alternativeName>
</protein>
<dbReference type="NCBIfam" id="TIGR01691">
    <property type="entry name" value="enolase-ppase"/>
    <property type="match status" value="1"/>
</dbReference>
<dbReference type="Gene3D" id="1.10.720.60">
    <property type="match status" value="1"/>
</dbReference>
<comment type="pathway">
    <text evidence="4">Amino-acid biosynthesis; L-methionine biosynthesis via salvage pathway; L-methionine from S-methyl-5-thio-alpha-D-ribose 1-phosphate: step 3/6.</text>
</comment>
<dbReference type="GO" id="GO:0019509">
    <property type="term" value="P:L-methionine salvage from methylthioadenosine"/>
    <property type="evidence" value="ECO:0007669"/>
    <property type="project" value="UniProtKB-UniRule"/>
</dbReference>
<dbReference type="PRINTS" id="PR00413">
    <property type="entry name" value="HADHALOGNASE"/>
</dbReference>
<comment type="function">
    <text evidence="4">Bifunctional enzyme that catalyzes the enolization of 2,3-diketo-5-methylthiopentyl-1-phosphate (DK-MTP-1-P) into the intermediate 2-hydroxy-3-keto-5-methylthiopentenyl-1-phosphate (HK-MTPenyl-1-P), which is then dephosphorylated to form the acireductone 1,2-dihydroxy-3-keto-5-methylthiopentene (DHK-MTPene).</text>
</comment>
<dbReference type="SFLD" id="SFLDG01129">
    <property type="entry name" value="C1.5:_HAD__Beta-PGM__Phosphata"/>
    <property type="match status" value="1"/>
</dbReference>
<dbReference type="PANTHER" id="PTHR20371:SF1">
    <property type="entry name" value="ENOLASE-PHOSPHATASE E1"/>
    <property type="match status" value="1"/>
</dbReference>
<dbReference type="GO" id="GO:0043715">
    <property type="term" value="F:2,3-diketo-5-methylthiopentyl-1-phosphate enolase activity"/>
    <property type="evidence" value="ECO:0007669"/>
    <property type="project" value="UniProtKB-UniRule"/>
</dbReference>
<name>A0A495VEN2_9GAMM</name>
<dbReference type="CDD" id="cd01629">
    <property type="entry name" value="HAD_EP"/>
    <property type="match status" value="1"/>
</dbReference>
<dbReference type="EC" id="3.1.3.77" evidence="4"/>
<keyword evidence="1 4" id="KW-0028">Amino-acid biosynthesis</keyword>
<evidence type="ECO:0000256" key="1">
    <source>
        <dbReference type="ARBA" id="ARBA00022605"/>
    </source>
</evidence>
<keyword evidence="4" id="KW-0479">Metal-binding</keyword>
<dbReference type="RefSeq" id="WP_120798904.1">
    <property type="nucleotide sequence ID" value="NZ_RBXL01000001.1"/>
</dbReference>
<dbReference type="EMBL" id="RBXL01000001">
    <property type="protein sequence ID" value="RKT46847.1"/>
    <property type="molecule type" value="Genomic_DNA"/>
</dbReference>
<dbReference type="HAMAP" id="MF_01681">
    <property type="entry name" value="Salvage_MtnC"/>
    <property type="match status" value="1"/>
</dbReference>
<dbReference type="UniPathway" id="UPA00904">
    <property type="reaction ID" value="UER00876"/>
</dbReference>
<reference evidence="5 6" key="1">
    <citation type="submission" date="2018-10" db="EMBL/GenBank/DDBJ databases">
        <title>Genomic Encyclopedia of Archaeal and Bacterial Type Strains, Phase II (KMG-II): from individual species to whole genera.</title>
        <authorList>
            <person name="Goeker M."/>
        </authorList>
    </citation>
    <scope>NUCLEOTIDE SEQUENCE [LARGE SCALE GENOMIC DNA]</scope>
    <source>
        <strain evidence="5 6">DSM 235</strain>
    </source>
</reference>
<keyword evidence="4" id="KW-0460">Magnesium</keyword>
<dbReference type="InterPro" id="IPR006439">
    <property type="entry name" value="HAD-SF_hydro_IA"/>
</dbReference>
<keyword evidence="3 4" id="KW-0486">Methionine biosynthesis</keyword>
<dbReference type="Gene3D" id="3.40.50.1000">
    <property type="entry name" value="HAD superfamily/HAD-like"/>
    <property type="match status" value="1"/>
</dbReference>
<evidence type="ECO:0000256" key="3">
    <source>
        <dbReference type="ARBA" id="ARBA00023167"/>
    </source>
</evidence>
<dbReference type="InterPro" id="IPR036412">
    <property type="entry name" value="HAD-like_sf"/>
</dbReference>
<comment type="similarity">
    <text evidence="4">Belongs to the HAD-like hydrolase superfamily. MasA/MtnC family.</text>
</comment>
<comment type="pathway">
    <text evidence="4">Amino-acid biosynthesis; L-methionine biosynthesis via salvage pathway; L-methionine from S-methyl-5-thio-alpha-D-ribose 1-phosphate: step 4/6.</text>
</comment>
<proteinExistence type="inferred from homology"/>
<dbReference type="InterPro" id="IPR023214">
    <property type="entry name" value="HAD_sf"/>
</dbReference>
<dbReference type="AlphaFoldDB" id="A0A495VEN2"/>
<comment type="caution">
    <text evidence="5">The sequence shown here is derived from an EMBL/GenBank/DDBJ whole genome shotgun (WGS) entry which is preliminary data.</text>
</comment>
<comment type="cofactor">
    <cofactor evidence="4">
        <name>Mg(2+)</name>
        <dbReference type="ChEBI" id="CHEBI:18420"/>
    </cofactor>
    <text evidence="4">Binds 1 Mg(2+) ion per subunit.</text>
</comment>
<sequence>MVKAILTDIEGTTSSLSFVKDVLFPYAAEHLPDFVRAHREDPQVAALLEDAHAVAGGAMDEDALIAAMLDWIATDRKITPLKALQGLIWEEGYARGDFLGHIYADAARRLRDWHGAGLRLYVYSSGSVHAQKLLFGHTEYGDLTPLFSGFFDTRIGGKRERESYCAIASEIGLPPGEMLFLSDIREELDAAHDAGMATIALRREGVTGPFGEHPVVDDFDGIRPNED</sequence>
<dbReference type="SFLD" id="SFLDG01133">
    <property type="entry name" value="C1.5.4:_Enolase-phosphatase_Li"/>
    <property type="match status" value="1"/>
</dbReference>
<dbReference type="InterPro" id="IPR023943">
    <property type="entry name" value="Enolase-ppase_E1"/>
</dbReference>
<dbReference type="GO" id="GO:0000287">
    <property type="term" value="F:magnesium ion binding"/>
    <property type="evidence" value="ECO:0007669"/>
    <property type="project" value="UniProtKB-UniRule"/>
</dbReference>
<dbReference type="Proteomes" id="UP000274556">
    <property type="component" value="Unassembled WGS sequence"/>
</dbReference>
<evidence type="ECO:0000313" key="6">
    <source>
        <dbReference type="Proteomes" id="UP000274556"/>
    </source>
</evidence>
<evidence type="ECO:0000256" key="4">
    <source>
        <dbReference type="HAMAP-Rule" id="MF_01681"/>
    </source>
</evidence>
<organism evidence="5 6">
    <name type="scientific">Thiocapsa rosea</name>
    <dbReference type="NCBI Taxonomy" id="69360"/>
    <lineage>
        <taxon>Bacteria</taxon>
        <taxon>Pseudomonadati</taxon>
        <taxon>Pseudomonadota</taxon>
        <taxon>Gammaproteobacteria</taxon>
        <taxon>Chromatiales</taxon>
        <taxon>Chromatiaceae</taxon>
        <taxon>Thiocapsa</taxon>
    </lineage>
</organism>
<gene>
    <name evidence="4" type="primary">mtnC</name>
    <name evidence="5" type="ORF">BDD21_4388</name>
</gene>
<evidence type="ECO:0000313" key="5">
    <source>
        <dbReference type="EMBL" id="RKT46847.1"/>
    </source>
</evidence>